<name>A0A7Z6ZSD6_9GAMM</name>
<dbReference type="PROSITE" id="PS50943">
    <property type="entry name" value="HTH_CROC1"/>
    <property type="match status" value="1"/>
</dbReference>
<reference evidence="3" key="1">
    <citation type="journal article" date="2018" name="Front. Microbiol.">
        <title>Genome-Based Analysis Reveals the Taxonomy and Diversity of the Family Idiomarinaceae.</title>
        <authorList>
            <person name="Liu Y."/>
            <person name="Lai Q."/>
            <person name="Shao Z."/>
        </authorList>
    </citation>
    <scope>NUCLEOTIDE SEQUENCE [LARGE SCALE GENOMIC DNA]</scope>
    <source>
        <strain evidence="3">KYW314</strain>
    </source>
</reference>
<dbReference type="InterPro" id="IPR001387">
    <property type="entry name" value="Cro/C1-type_HTH"/>
</dbReference>
<evidence type="ECO:0000313" key="3">
    <source>
        <dbReference type="Proteomes" id="UP000287766"/>
    </source>
</evidence>
<dbReference type="EMBL" id="PIPR01000002">
    <property type="protein sequence ID" value="RUO39455.1"/>
    <property type="molecule type" value="Genomic_DNA"/>
</dbReference>
<dbReference type="InterPro" id="IPR010982">
    <property type="entry name" value="Lambda_DNA-bd_dom_sf"/>
</dbReference>
<protein>
    <recommendedName>
        <fullName evidence="1">HTH cro/C1-type domain-containing protein</fullName>
    </recommendedName>
</protein>
<organism evidence="2 3">
    <name type="scientific">Pseudidiomarina aestuarii</name>
    <dbReference type="NCBI Taxonomy" id="624146"/>
    <lineage>
        <taxon>Bacteria</taxon>
        <taxon>Pseudomonadati</taxon>
        <taxon>Pseudomonadota</taxon>
        <taxon>Gammaproteobacteria</taxon>
        <taxon>Alteromonadales</taxon>
        <taxon>Idiomarinaceae</taxon>
        <taxon>Pseudidiomarina</taxon>
    </lineage>
</organism>
<dbReference type="RefSeq" id="WP_169931131.1">
    <property type="nucleotide sequence ID" value="NZ_PIPR01000002.1"/>
</dbReference>
<comment type="caution">
    <text evidence="2">The sequence shown here is derived from an EMBL/GenBank/DDBJ whole genome shotgun (WGS) entry which is preliminary data.</text>
</comment>
<dbReference type="Proteomes" id="UP000287766">
    <property type="component" value="Unassembled WGS sequence"/>
</dbReference>
<evidence type="ECO:0000259" key="1">
    <source>
        <dbReference type="PROSITE" id="PS50943"/>
    </source>
</evidence>
<keyword evidence="3" id="KW-1185">Reference proteome</keyword>
<dbReference type="Gene3D" id="1.10.260.40">
    <property type="entry name" value="lambda repressor-like DNA-binding domains"/>
    <property type="match status" value="1"/>
</dbReference>
<evidence type="ECO:0000313" key="2">
    <source>
        <dbReference type="EMBL" id="RUO39455.1"/>
    </source>
</evidence>
<dbReference type="SMART" id="SM00530">
    <property type="entry name" value="HTH_XRE"/>
    <property type="match status" value="1"/>
</dbReference>
<accession>A0A7Z6ZSD6</accession>
<dbReference type="AlphaFoldDB" id="A0A7Z6ZSD6"/>
<dbReference type="Pfam" id="PF13443">
    <property type="entry name" value="HTH_26"/>
    <property type="match status" value="1"/>
</dbReference>
<dbReference type="SUPFAM" id="SSF47413">
    <property type="entry name" value="lambda repressor-like DNA-binding domains"/>
    <property type="match status" value="1"/>
</dbReference>
<proteinExistence type="predicted"/>
<sequence length="244" mass="28025">MSGTSFHPLVIDRCLELIKAKLKDNGVTYQDIAALMDVSENTVKRMLNQDDISLQRLLLLADYCRIDVTDLLQAAQREHGQHHYFTPRQDQAFADDSVLYELFVQLFFLRKTATQAAEQLGLNQVILYQKLRLLEDVELIELGVDNHIRFSVDPPLGFAPDSLVLRRSIAEHVQRASEHLLQPERDARELLLLKPLHLPPKAHQQLCEDIIALVDKYAEFSELYHHGTDTEHTYELALALLPNR</sequence>
<gene>
    <name evidence="2" type="ORF">CWE22_09140</name>
</gene>
<dbReference type="GO" id="GO:0003677">
    <property type="term" value="F:DNA binding"/>
    <property type="evidence" value="ECO:0007669"/>
    <property type="project" value="InterPro"/>
</dbReference>
<feature type="domain" description="HTH cro/C1-type" evidence="1">
    <location>
        <begin position="18"/>
        <end position="71"/>
    </location>
</feature>